<evidence type="ECO:0000256" key="4">
    <source>
        <dbReference type="ARBA" id="ARBA00022692"/>
    </source>
</evidence>
<keyword evidence="6 10" id="KW-0472">Membrane</keyword>
<dbReference type="PANTHER" id="PTHR37461">
    <property type="entry name" value="ANTI-SIGMA-K FACTOR RSKA"/>
    <property type="match status" value="1"/>
</dbReference>
<comment type="caution">
    <text evidence="12">The sequence shown here is derived from an EMBL/GenBank/DDBJ whole genome shotgun (WGS) entry which is preliminary data.</text>
</comment>
<evidence type="ECO:0000256" key="1">
    <source>
        <dbReference type="ARBA" id="ARBA00004167"/>
    </source>
</evidence>
<keyword evidence="4 10" id="KW-0812">Transmembrane</keyword>
<feature type="coiled-coil region" evidence="9">
    <location>
        <begin position="134"/>
        <end position="161"/>
    </location>
</feature>
<gene>
    <name evidence="12" type="ORF">GO755_02310</name>
</gene>
<dbReference type="AlphaFoldDB" id="A0A7K1S540"/>
<evidence type="ECO:0000256" key="3">
    <source>
        <dbReference type="ARBA" id="ARBA00022475"/>
    </source>
</evidence>
<dbReference type="Gene3D" id="1.10.10.1320">
    <property type="entry name" value="Anti-sigma factor, zinc-finger domain"/>
    <property type="match status" value="1"/>
</dbReference>
<dbReference type="RefSeq" id="WP_157582950.1">
    <property type="nucleotide sequence ID" value="NZ_WPIN01000001.1"/>
</dbReference>
<dbReference type="InterPro" id="IPR041916">
    <property type="entry name" value="Anti_sigma_zinc_sf"/>
</dbReference>
<evidence type="ECO:0000259" key="11">
    <source>
        <dbReference type="Pfam" id="PF10099"/>
    </source>
</evidence>
<comment type="subcellular location">
    <subcellularLocation>
        <location evidence="2">Cell membrane</location>
    </subcellularLocation>
    <subcellularLocation>
        <location evidence="1">Membrane</location>
        <topology evidence="1">Single-pass membrane protein</topology>
    </subcellularLocation>
</comment>
<dbReference type="GO" id="GO:0005886">
    <property type="term" value="C:plasma membrane"/>
    <property type="evidence" value="ECO:0007669"/>
    <property type="project" value="UniProtKB-SubCell"/>
</dbReference>
<keyword evidence="5 10" id="KW-1133">Transmembrane helix</keyword>
<dbReference type="Pfam" id="PF10099">
    <property type="entry name" value="RskA_C"/>
    <property type="match status" value="1"/>
</dbReference>
<dbReference type="EMBL" id="WPIN01000001">
    <property type="protein sequence ID" value="MVM28850.1"/>
    <property type="molecule type" value="Genomic_DNA"/>
</dbReference>
<dbReference type="GO" id="GO:0016989">
    <property type="term" value="F:sigma factor antagonist activity"/>
    <property type="evidence" value="ECO:0007669"/>
    <property type="project" value="TreeGrafter"/>
</dbReference>
<dbReference type="InterPro" id="IPR051474">
    <property type="entry name" value="Anti-sigma-K/W_factor"/>
</dbReference>
<keyword evidence="9" id="KW-0175">Coiled coil</keyword>
<evidence type="ECO:0000256" key="7">
    <source>
        <dbReference type="ARBA" id="ARBA00029829"/>
    </source>
</evidence>
<sequence>MNVTEYIASGILESYVMGAVSDQERREVECLSSIYPDIKQELDQLSEALENYALLHSVEPPASVKDKLLQQLDFEKPQEKEPIIRPMPVDMTTSDATTGLAFRTTWVVAASMGLLLLLFSFFLLSQLRTNQKTLAATRTTNETLQSEMRQLRDNQSQANQALAMLRQPGLRTIELQGNEKAPQGNMLVFWNTRTHQVAVDVRSLPALPADKQYQLWSMVDGKPVDAGVFEATNGNALVQRLNRSISRADAFAVTIENRGGSPTPTITTLLALATVNA</sequence>
<proteinExistence type="predicted"/>
<reference evidence="12 13" key="1">
    <citation type="submission" date="2019-12" db="EMBL/GenBank/DDBJ databases">
        <title>Spirosoma sp. HMF4905 genome sequencing and assembly.</title>
        <authorList>
            <person name="Kang H."/>
            <person name="Cha I."/>
            <person name="Kim H."/>
            <person name="Joh K."/>
        </authorList>
    </citation>
    <scope>NUCLEOTIDE SEQUENCE [LARGE SCALE GENOMIC DNA]</scope>
    <source>
        <strain evidence="12 13">HMF4905</strain>
    </source>
</reference>
<evidence type="ECO:0000256" key="9">
    <source>
        <dbReference type="SAM" id="Coils"/>
    </source>
</evidence>
<protein>
    <recommendedName>
        <fullName evidence="8">Regulator of SigK</fullName>
    </recommendedName>
    <alternativeName>
        <fullName evidence="7">Sigma-K anti-sigma factor RskA</fullName>
    </alternativeName>
</protein>
<evidence type="ECO:0000256" key="5">
    <source>
        <dbReference type="ARBA" id="ARBA00022989"/>
    </source>
</evidence>
<evidence type="ECO:0000313" key="12">
    <source>
        <dbReference type="EMBL" id="MVM28850.1"/>
    </source>
</evidence>
<evidence type="ECO:0000256" key="2">
    <source>
        <dbReference type="ARBA" id="ARBA00004236"/>
    </source>
</evidence>
<feature type="transmembrane region" description="Helical" evidence="10">
    <location>
        <begin position="100"/>
        <end position="124"/>
    </location>
</feature>
<keyword evidence="3" id="KW-1003">Cell membrane</keyword>
<keyword evidence="13" id="KW-1185">Reference proteome</keyword>
<organism evidence="12 13">
    <name type="scientific">Spirosoma arboris</name>
    <dbReference type="NCBI Taxonomy" id="2682092"/>
    <lineage>
        <taxon>Bacteria</taxon>
        <taxon>Pseudomonadati</taxon>
        <taxon>Bacteroidota</taxon>
        <taxon>Cytophagia</taxon>
        <taxon>Cytophagales</taxon>
        <taxon>Cytophagaceae</taxon>
        <taxon>Spirosoma</taxon>
    </lineage>
</organism>
<dbReference type="GO" id="GO:0006417">
    <property type="term" value="P:regulation of translation"/>
    <property type="evidence" value="ECO:0007669"/>
    <property type="project" value="TreeGrafter"/>
</dbReference>
<evidence type="ECO:0000256" key="8">
    <source>
        <dbReference type="ARBA" id="ARBA00030803"/>
    </source>
</evidence>
<name>A0A7K1S540_9BACT</name>
<evidence type="ECO:0000256" key="6">
    <source>
        <dbReference type="ARBA" id="ARBA00023136"/>
    </source>
</evidence>
<evidence type="ECO:0000313" key="13">
    <source>
        <dbReference type="Proteomes" id="UP000436006"/>
    </source>
</evidence>
<dbReference type="InterPro" id="IPR018764">
    <property type="entry name" value="RskA_C"/>
</dbReference>
<evidence type="ECO:0000256" key="10">
    <source>
        <dbReference type="SAM" id="Phobius"/>
    </source>
</evidence>
<feature type="domain" description="Anti-sigma K factor RskA C-terminal" evidence="11">
    <location>
        <begin position="109"/>
        <end position="265"/>
    </location>
</feature>
<accession>A0A7K1S540</accession>
<dbReference type="Proteomes" id="UP000436006">
    <property type="component" value="Unassembled WGS sequence"/>
</dbReference>
<dbReference type="PANTHER" id="PTHR37461:SF1">
    <property type="entry name" value="ANTI-SIGMA-K FACTOR RSKA"/>
    <property type="match status" value="1"/>
</dbReference>